<proteinExistence type="predicted"/>
<protein>
    <submittedName>
        <fullName evidence="1">Uncharacterized protein</fullName>
    </submittedName>
</protein>
<gene>
    <name evidence="1" type="ORF">F2Q69_00028090</name>
</gene>
<evidence type="ECO:0000313" key="1">
    <source>
        <dbReference type="EMBL" id="KAF3587364.1"/>
    </source>
</evidence>
<reference evidence="1" key="1">
    <citation type="submission" date="2019-12" db="EMBL/GenBank/DDBJ databases">
        <title>Genome sequencing and annotation of Brassica cretica.</title>
        <authorList>
            <person name="Studholme D.J."/>
            <person name="Sarris P."/>
        </authorList>
    </citation>
    <scope>NUCLEOTIDE SEQUENCE</scope>
    <source>
        <strain evidence="1">PFS-109/04</strain>
        <tissue evidence="1">Leaf</tissue>
    </source>
</reference>
<dbReference type="AlphaFoldDB" id="A0A8S9S628"/>
<dbReference type="EMBL" id="QGKX02000088">
    <property type="protein sequence ID" value="KAF3587364.1"/>
    <property type="molecule type" value="Genomic_DNA"/>
</dbReference>
<accession>A0A8S9S628</accession>
<comment type="caution">
    <text evidence="1">The sequence shown here is derived from an EMBL/GenBank/DDBJ whole genome shotgun (WGS) entry which is preliminary data.</text>
</comment>
<organism evidence="1 2">
    <name type="scientific">Brassica cretica</name>
    <name type="common">Mustard</name>
    <dbReference type="NCBI Taxonomy" id="69181"/>
    <lineage>
        <taxon>Eukaryota</taxon>
        <taxon>Viridiplantae</taxon>
        <taxon>Streptophyta</taxon>
        <taxon>Embryophyta</taxon>
        <taxon>Tracheophyta</taxon>
        <taxon>Spermatophyta</taxon>
        <taxon>Magnoliopsida</taxon>
        <taxon>eudicotyledons</taxon>
        <taxon>Gunneridae</taxon>
        <taxon>Pentapetalae</taxon>
        <taxon>rosids</taxon>
        <taxon>malvids</taxon>
        <taxon>Brassicales</taxon>
        <taxon>Brassicaceae</taxon>
        <taxon>Brassiceae</taxon>
        <taxon>Brassica</taxon>
    </lineage>
</organism>
<name>A0A8S9S628_BRACR</name>
<evidence type="ECO:0000313" key="2">
    <source>
        <dbReference type="Proteomes" id="UP000712600"/>
    </source>
</evidence>
<dbReference type="Proteomes" id="UP000712600">
    <property type="component" value="Unassembled WGS sequence"/>
</dbReference>
<sequence>MFTSDQPYPFLLVDHILKNPKSPDGGLGIEYSSFRQENKIVITDKKVMKNVCDAMTVGFSRDGLKLALTHKGLAIRYKNVSAHLPPLPDGSQVQSLAMSSVKQ</sequence>